<reference evidence="1 2" key="1">
    <citation type="submission" date="2019-06" db="EMBL/GenBank/DDBJ databases">
        <title>Sorghum-associated microbial communities from plants grown in Nebraska, USA.</title>
        <authorList>
            <person name="Schachtman D."/>
        </authorList>
    </citation>
    <scope>NUCLEOTIDE SEQUENCE [LARGE SCALE GENOMIC DNA]</scope>
    <source>
        <strain evidence="1 2">1209</strain>
    </source>
</reference>
<proteinExistence type="predicted"/>
<evidence type="ECO:0000313" key="2">
    <source>
        <dbReference type="Proteomes" id="UP000320811"/>
    </source>
</evidence>
<evidence type="ECO:0000313" key="1">
    <source>
        <dbReference type="EMBL" id="TWF39954.1"/>
    </source>
</evidence>
<protein>
    <submittedName>
        <fullName evidence="1">Glycosyl transferase family 25</fullName>
    </submittedName>
</protein>
<comment type="caution">
    <text evidence="1">The sequence shown here is derived from an EMBL/GenBank/DDBJ whole genome shotgun (WGS) entry which is preliminary data.</text>
</comment>
<dbReference type="OrthoDB" id="1417318at2"/>
<dbReference type="RefSeq" id="WP_145671125.1">
    <property type="nucleotide sequence ID" value="NZ_VIWO01000005.1"/>
</dbReference>
<keyword evidence="2" id="KW-1185">Reference proteome</keyword>
<dbReference type="Proteomes" id="UP000320811">
    <property type="component" value="Unassembled WGS sequence"/>
</dbReference>
<sequence>MDFDNIILPAYVINIKERTDRYQHIQEQFSGKSEFDLHIFEACRGENGAVGLWNSMVAIINLAIQRDEDVILLCEDDHTFTSSYSKTYLFKNIIEAHQQGALVLSGGIGGFNHAVPLSPNRYWIDSFWCTQFLVLYRPVFKKILDINFQSTDTADGVFSGITSHKMVLYPFVSVQTDFGYSDITPRNHNERSLITEYFKRTEARLDKYNSIYQCYLNK</sequence>
<organism evidence="1 2">
    <name type="scientific">Chitinophaga polysaccharea</name>
    <dbReference type="NCBI Taxonomy" id="1293035"/>
    <lineage>
        <taxon>Bacteria</taxon>
        <taxon>Pseudomonadati</taxon>
        <taxon>Bacteroidota</taxon>
        <taxon>Chitinophagia</taxon>
        <taxon>Chitinophagales</taxon>
        <taxon>Chitinophagaceae</taxon>
        <taxon>Chitinophaga</taxon>
    </lineage>
</organism>
<dbReference type="AlphaFoldDB" id="A0A561PPB6"/>
<keyword evidence="1" id="KW-0808">Transferase</keyword>
<accession>A0A561PPB6</accession>
<gene>
    <name evidence="1" type="ORF">FHW36_105395</name>
</gene>
<name>A0A561PPB6_9BACT</name>
<dbReference type="EMBL" id="VIWO01000005">
    <property type="protein sequence ID" value="TWF39954.1"/>
    <property type="molecule type" value="Genomic_DNA"/>
</dbReference>
<dbReference type="GO" id="GO:0016740">
    <property type="term" value="F:transferase activity"/>
    <property type="evidence" value="ECO:0007669"/>
    <property type="project" value="UniProtKB-KW"/>
</dbReference>